<dbReference type="EMBL" id="CDMZ01002070">
    <property type="protein sequence ID" value="CEM40601.1"/>
    <property type="molecule type" value="Genomic_DNA"/>
</dbReference>
<evidence type="ECO:0000313" key="3">
    <source>
        <dbReference type="EMBL" id="CEM40601.1"/>
    </source>
</evidence>
<evidence type="ECO:0000256" key="1">
    <source>
        <dbReference type="SAM" id="MobiDB-lite"/>
    </source>
</evidence>
<feature type="signal peptide" evidence="2">
    <location>
        <begin position="1"/>
        <end position="22"/>
    </location>
</feature>
<organism evidence="3">
    <name type="scientific">Chromera velia CCMP2878</name>
    <dbReference type="NCBI Taxonomy" id="1169474"/>
    <lineage>
        <taxon>Eukaryota</taxon>
        <taxon>Sar</taxon>
        <taxon>Alveolata</taxon>
        <taxon>Colpodellida</taxon>
        <taxon>Chromeraceae</taxon>
        <taxon>Chromera</taxon>
    </lineage>
</organism>
<gene>
    <name evidence="3" type="ORF">Cvel_25422</name>
</gene>
<feature type="compositionally biased region" description="Polar residues" evidence="1">
    <location>
        <begin position="61"/>
        <end position="71"/>
    </location>
</feature>
<dbReference type="AlphaFoldDB" id="A0A0G4H9L8"/>
<dbReference type="VEuPathDB" id="CryptoDB:Cvel_25422"/>
<accession>A0A0G4H9L8</accession>
<reference evidence="3" key="1">
    <citation type="submission" date="2014-11" db="EMBL/GenBank/DDBJ databases">
        <authorList>
            <person name="Otto D Thomas"/>
            <person name="Naeem Raeece"/>
        </authorList>
    </citation>
    <scope>NUCLEOTIDE SEQUENCE</scope>
</reference>
<name>A0A0G4H9L8_9ALVE</name>
<sequence length="464" mass="51419">MTGLIRRFSIILALLSVCSVFGATFDRKRLSETADRQLAVVEEVKAGNGTVPWWERESDCGETNSTSSASAQALGGPNGSKGIKKKAVGNTNVYIIAVKGPVPSAEFLKEKFLAMRSLEKTRPGPFDFMAGWPKYYGPGSHDGVYAALLDRVISFDEIKKVTGSDKNVISFMATPGAWGEWGVKSYTNVFDGKENVEVGLGWWEGNTKVSVYVGDIDSSRGYLNSAYGSKEEAHSDDYRPLMPEGSGDILGPTKRCDQPDESNAVLVKEGSASSFNLTHQNQTASDESSAPSNKKHVYITNAQEQAYLYLHMTKFKDVRYNDYSPIIDPGAPWKTFVGIVTDIAMDLLGLSPSPANTEHTCYLGMHDYVDAANSEWFFFGTEVEHAFITMFFTWGKSLYMFPQTEFKGDTDKSWLLHRSKAQLCVADYGTREKNPHDCKPFQLVVDPDEAEKEVDERIKNGHKV</sequence>
<evidence type="ECO:0000256" key="2">
    <source>
        <dbReference type="SAM" id="SignalP"/>
    </source>
</evidence>
<feature type="region of interest" description="Disordered" evidence="1">
    <location>
        <begin position="57"/>
        <end position="81"/>
    </location>
</feature>
<keyword evidence="2" id="KW-0732">Signal</keyword>
<protein>
    <submittedName>
        <fullName evidence="3">Uncharacterized protein</fullName>
    </submittedName>
</protein>
<proteinExistence type="predicted"/>
<feature type="chain" id="PRO_5005191119" evidence="2">
    <location>
        <begin position="23"/>
        <end position="464"/>
    </location>
</feature>
<feature type="region of interest" description="Disordered" evidence="1">
    <location>
        <begin position="233"/>
        <end position="260"/>
    </location>
</feature>